<gene>
    <name evidence="2" type="ORF">Cabys_4120</name>
</gene>
<proteinExistence type="predicted"/>
<dbReference type="EMBL" id="CP018099">
    <property type="protein sequence ID" value="APF20865.1"/>
    <property type="molecule type" value="Genomic_DNA"/>
</dbReference>
<evidence type="ECO:0000256" key="1">
    <source>
        <dbReference type="SAM" id="SignalP"/>
    </source>
</evidence>
<dbReference type="Proteomes" id="UP000183868">
    <property type="component" value="Chromosome"/>
</dbReference>
<evidence type="ECO:0000313" key="2">
    <source>
        <dbReference type="EMBL" id="APF20865.1"/>
    </source>
</evidence>
<reference evidence="2 3" key="1">
    <citation type="submission" date="2016-11" db="EMBL/GenBank/DDBJ databases">
        <title>Genomic analysis of Caldithrix abyssi and proposal of a novel bacterial phylum Caldithrichaeota.</title>
        <authorList>
            <person name="Kublanov I."/>
            <person name="Sigalova O."/>
            <person name="Gavrilov S."/>
            <person name="Lebedinsky A."/>
            <person name="Ivanova N."/>
            <person name="Daum C."/>
            <person name="Reddy T."/>
            <person name="Klenk H.P."/>
            <person name="Goker M."/>
            <person name="Reva O."/>
            <person name="Miroshnichenko M."/>
            <person name="Kyprides N."/>
            <person name="Woyke T."/>
            <person name="Gelfand M."/>
        </authorList>
    </citation>
    <scope>NUCLEOTIDE SEQUENCE [LARGE SCALE GENOMIC DNA]</scope>
    <source>
        <strain evidence="2 3">LF13</strain>
    </source>
</reference>
<feature type="signal peptide" evidence="1">
    <location>
        <begin position="1"/>
        <end position="24"/>
    </location>
</feature>
<sequence>MFQKRCKKLALLLAWRRLFGILSSSRVTHFVQAFNQSLNQTPKRGRRFGKFVELCASLLV</sequence>
<organism evidence="2 3">
    <name type="scientific">Caldithrix abyssi DSM 13497</name>
    <dbReference type="NCBI Taxonomy" id="880073"/>
    <lineage>
        <taxon>Bacteria</taxon>
        <taxon>Pseudomonadati</taxon>
        <taxon>Calditrichota</taxon>
        <taxon>Calditrichia</taxon>
        <taxon>Calditrichales</taxon>
        <taxon>Calditrichaceae</taxon>
        <taxon>Caldithrix</taxon>
    </lineage>
</organism>
<keyword evidence="1" id="KW-0732">Signal</keyword>
<name>A0A1J1CF18_CALAY</name>
<evidence type="ECO:0000313" key="3">
    <source>
        <dbReference type="Proteomes" id="UP000183868"/>
    </source>
</evidence>
<feature type="chain" id="PRO_5009618380" evidence="1">
    <location>
        <begin position="25"/>
        <end position="60"/>
    </location>
</feature>
<protein>
    <submittedName>
        <fullName evidence="2">Uncharacterized protein</fullName>
    </submittedName>
</protein>
<accession>A0A1J1CF18</accession>
<dbReference type="AlphaFoldDB" id="A0A1J1CF18"/>
<dbReference type="KEGG" id="caby:Cabys_4120"/>